<feature type="domain" description="Methyltransferase" evidence="2">
    <location>
        <begin position="52"/>
        <end position="146"/>
    </location>
</feature>
<gene>
    <name evidence="3" type="ORF">OJ962_34120</name>
</gene>
<evidence type="ECO:0000256" key="1">
    <source>
        <dbReference type="ARBA" id="ARBA00022679"/>
    </source>
</evidence>
<dbReference type="GO" id="GO:0008168">
    <property type="term" value="F:methyltransferase activity"/>
    <property type="evidence" value="ECO:0007669"/>
    <property type="project" value="UniProtKB-KW"/>
</dbReference>
<dbReference type="GO" id="GO:0032259">
    <property type="term" value="P:methylation"/>
    <property type="evidence" value="ECO:0007669"/>
    <property type="project" value="UniProtKB-KW"/>
</dbReference>
<accession>A0ABT4RVG5</accession>
<reference evidence="3" key="1">
    <citation type="submission" date="2022-10" db="EMBL/GenBank/DDBJ databases">
        <title>The WGS of Solirubrobacter sp. CPCC 204708.</title>
        <authorList>
            <person name="Jiang Z."/>
        </authorList>
    </citation>
    <scope>NUCLEOTIDE SEQUENCE</scope>
    <source>
        <strain evidence="3">CPCC 204708</strain>
    </source>
</reference>
<keyword evidence="3" id="KW-0489">Methyltransferase</keyword>
<dbReference type="Pfam" id="PF13649">
    <property type="entry name" value="Methyltransf_25"/>
    <property type="match status" value="1"/>
</dbReference>
<evidence type="ECO:0000259" key="2">
    <source>
        <dbReference type="Pfam" id="PF13649"/>
    </source>
</evidence>
<dbReference type="Gene3D" id="3.40.50.150">
    <property type="entry name" value="Vaccinia Virus protein VP39"/>
    <property type="match status" value="1"/>
</dbReference>
<keyword evidence="1" id="KW-0808">Transferase</keyword>
<comment type="caution">
    <text evidence="3">The sequence shown here is derived from an EMBL/GenBank/DDBJ whole genome shotgun (WGS) entry which is preliminary data.</text>
</comment>
<organism evidence="3 4">
    <name type="scientific">Solirubrobacter deserti</name>
    <dbReference type="NCBI Taxonomy" id="2282478"/>
    <lineage>
        <taxon>Bacteria</taxon>
        <taxon>Bacillati</taxon>
        <taxon>Actinomycetota</taxon>
        <taxon>Thermoleophilia</taxon>
        <taxon>Solirubrobacterales</taxon>
        <taxon>Solirubrobacteraceae</taxon>
        <taxon>Solirubrobacter</taxon>
    </lineage>
</organism>
<sequence>MSQAEHRVPDDWFVGFHTGLVARFWRAAGATMADRDAELVAALLDLPAGASIIDVPCADGRIALRLSAAGYAVTGIEIAAAEVEHARAAATAAGLDATFLTGDLRALPALGPADALVSWGNSFGYLPHADTVRSLAGMHRLLRPGGRLLLESMTVAESLLTGEIAPHSETEFGGIVMRRRNRYNAAESRLETDYELSNGSGVVERARAAHHVYTAAEVGRLLAAAGFSAIRLLGEDGERPYTLGSSRLIAVATA</sequence>
<name>A0ABT4RVG5_9ACTN</name>
<dbReference type="SUPFAM" id="SSF53335">
    <property type="entry name" value="S-adenosyl-L-methionine-dependent methyltransferases"/>
    <property type="match status" value="1"/>
</dbReference>
<dbReference type="Proteomes" id="UP001147700">
    <property type="component" value="Unassembled WGS sequence"/>
</dbReference>
<dbReference type="InterPro" id="IPR041698">
    <property type="entry name" value="Methyltransf_25"/>
</dbReference>
<dbReference type="PANTHER" id="PTHR43861">
    <property type="entry name" value="TRANS-ACONITATE 2-METHYLTRANSFERASE-RELATED"/>
    <property type="match status" value="1"/>
</dbReference>
<protein>
    <submittedName>
        <fullName evidence="3">Class I SAM-dependent methyltransferase</fullName>
    </submittedName>
</protein>
<proteinExistence type="predicted"/>
<evidence type="ECO:0000313" key="4">
    <source>
        <dbReference type="Proteomes" id="UP001147700"/>
    </source>
</evidence>
<dbReference type="EMBL" id="JAPCID010000106">
    <property type="protein sequence ID" value="MDA0142572.1"/>
    <property type="molecule type" value="Genomic_DNA"/>
</dbReference>
<evidence type="ECO:0000313" key="3">
    <source>
        <dbReference type="EMBL" id="MDA0142572.1"/>
    </source>
</evidence>
<dbReference type="InterPro" id="IPR029063">
    <property type="entry name" value="SAM-dependent_MTases_sf"/>
</dbReference>
<dbReference type="RefSeq" id="WP_202955339.1">
    <property type="nucleotide sequence ID" value="NZ_JAPCID010000106.1"/>
</dbReference>
<keyword evidence="4" id="KW-1185">Reference proteome</keyword>